<gene>
    <name evidence="4" type="ORF">C823_02770</name>
</gene>
<dbReference type="InterPro" id="IPR041522">
    <property type="entry name" value="CdaR_GGDEF"/>
</dbReference>
<dbReference type="InterPro" id="IPR042070">
    <property type="entry name" value="PucR_C-HTH_sf"/>
</dbReference>
<dbReference type="InterPro" id="IPR025736">
    <property type="entry name" value="PucR_C-HTH_dom"/>
</dbReference>
<dbReference type="PANTHER" id="PTHR33744:SF15">
    <property type="entry name" value="CARBOHYDRATE DIACID REGULATOR"/>
    <property type="match status" value="1"/>
</dbReference>
<dbReference type="Pfam" id="PF13556">
    <property type="entry name" value="HTH_30"/>
    <property type="match status" value="1"/>
</dbReference>
<dbReference type="AlphaFoldDB" id="N2AMQ5"/>
<feature type="domain" description="CdaR GGDEF-like" evidence="3">
    <location>
        <begin position="139"/>
        <end position="265"/>
    </location>
</feature>
<accession>N2AMQ5</accession>
<dbReference type="HOGENOM" id="CLU_058212_1_0_9"/>
<evidence type="ECO:0000256" key="1">
    <source>
        <dbReference type="ARBA" id="ARBA00006754"/>
    </source>
</evidence>
<keyword evidence="5" id="KW-1185">Reference proteome</keyword>
<sequence>MKKIQAVLEEITEISQIPMILYDADGTCVASFFHTEPVNNSDESIMEFIGSNVDSQTSGMFHYFKVFSSNILSYVLLVLNYAPDSFTIGRLTVCQLRHLLESQEESITKSGFIRSLITGSLTASEQSRQIKKLKLSAATWVAFVIEYQDGYTDSYAYQLLEHAFAGHHTDLCCELDENHLLLIKDISHILKEYKTSEGKSTRKKTSAKPANAEFISSCLKRFAQTLVDTLRAEALVQTHIGYSTAADSFSQLAGLYQEALTALHIRHTFFAEQDTIAYDRLGIGRLIAELPPDLCHTFLTEIFGTHLPDDLDEETQHTIHIFYENNLNISETARQLYLHRNTLVYRLERLEKRLDLDIRKFEDAMTFKLALMVMAHVREQ</sequence>
<dbReference type="Gene3D" id="1.10.10.2840">
    <property type="entry name" value="PucR C-terminal helix-turn-helix domain"/>
    <property type="match status" value="1"/>
</dbReference>
<dbReference type="SUPFAM" id="SSF46689">
    <property type="entry name" value="Homeodomain-like"/>
    <property type="match status" value="1"/>
</dbReference>
<dbReference type="InterPro" id="IPR051448">
    <property type="entry name" value="CdaR-like_regulators"/>
</dbReference>
<comment type="similarity">
    <text evidence="1">Belongs to the CdaR family.</text>
</comment>
<reference evidence="4 5" key="1">
    <citation type="journal article" date="2014" name="Genome Announc.">
        <title>Draft genome sequences of the altered schaedler flora, a defined bacterial community from gnotobiotic mice.</title>
        <authorList>
            <person name="Wannemuehler M.J."/>
            <person name="Overstreet A.M."/>
            <person name="Ward D.V."/>
            <person name="Phillips G.J."/>
        </authorList>
    </citation>
    <scope>NUCLEOTIDE SEQUENCE [LARGE SCALE GENOMIC DNA]</scope>
    <source>
        <strain evidence="4 5">ASF492</strain>
    </source>
</reference>
<evidence type="ECO:0000259" key="2">
    <source>
        <dbReference type="Pfam" id="PF13556"/>
    </source>
</evidence>
<feature type="domain" description="PucR C-terminal helix-turn-helix" evidence="2">
    <location>
        <begin position="317"/>
        <end position="372"/>
    </location>
</feature>
<name>N2AMQ5_9FIRM</name>
<dbReference type="STRING" id="1235802.C823_02770"/>
<dbReference type="InterPro" id="IPR009057">
    <property type="entry name" value="Homeodomain-like_sf"/>
</dbReference>
<dbReference type="eggNOG" id="COG3835">
    <property type="taxonomic scope" value="Bacteria"/>
</dbReference>
<evidence type="ECO:0000313" key="5">
    <source>
        <dbReference type="Proteomes" id="UP000012589"/>
    </source>
</evidence>
<dbReference type="Proteomes" id="UP000012589">
    <property type="component" value="Unassembled WGS sequence"/>
</dbReference>
<dbReference type="PANTHER" id="PTHR33744">
    <property type="entry name" value="CARBOHYDRATE DIACID REGULATOR"/>
    <property type="match status" value="1"/>
</dbReference>
<dbReference type="Pfam" id="PF17853">
    <property type="entry name" value="GGDEF_2"/>
    <property type="match status" value="1"/>
</dbReference>
<protein>
    <recommendedName>
        <fullName evidence="6">PucR C-terminal helix-turn-helix domain-containing protein</fullName>
    </recommendedName>
</protein>
<proteinExistence type="inferred from homology"/>
<dbReference type="EMBL" id="AQFT01000087">
    <property type="protein sequence ID" value="EMZ25754.1"/>
    <property type="molecule type" value="Genomic_DNA"/>
</dbReference>
<organism evidence="4 5">
    <name type="scientific">Eubacterium plexicaudatum ASF492</name>
    <dbReference type="NCBI Taxonomy" id="1235802"/>
    <lineage>
        <taxon>Bacteria</taxon>
        <taxon>Bacillati</taxon>
        <taxon>Bacillota</taxon>
        <taxon>Clostridia</taxon>
        <taxon>Eubacteriales</taxon>
        <taxon>Eubacteriaceae</taxon>
        <taxon>Eubacterium</taxon>
    </lineage>
</organism>
<evidence type="ECO:0000313" key="4">
    <source>
        <dbReference type="EMBL" id="EMZ25754.1"/>
    </source>
</evidence>
<evidence type="ECO:0008006" key="6">
    <source>
        <dbReference type="Google" id="ProtNLM"/>
    </source>
</evidence>
<dbReference type="OrthoDB" id="9792148at2"/>
<comment type="caution">
    <text evidence="4">The sequence shown here is derived from an EMBL/GenBank/DDBJ whole genome shotgun (WGS) entry which is preliminary data.</text>
</comment>
<evidence type="ECO:0000259" key="3">
    <source>
        <dbReference type="Pfam" id="PF17853"/>
    </source>
</evidence>
<dbReference type="PATRIC" id="fig|1235802.3.peg.2924"/>